<dbReference type="GO" id="GO:0006811">
    <property type="term" value="P:monoatomic ion transport"/>
    <property type="evidence" value="ECO:0007669"/>
    <property type="project" value="UniProtKB-KW"/>
</dbReference>
<dbReference type="Proteomes" id="UP001168877">
    <property type="component" value="Unassembled WGS sequence"/>
</dbReference>
<evidence type="ECO:0000259" key="23">
    <source>
        <dbReference type="PROSITE" id="PS50158"/>
    </source>
</evidence>
<evidence type="ECO:0000256" key="19">
    <source>
        <dbReference type="ARBA" id="ARBA00066905"/>
    </source>
</evidence>
<dbReference type="PROSITE" id="PS50966">
    <property type="entry name" value="ZF_SWIM"/>
    <property type="match status" value="1"/>
</dbReference>
<evidence type="ECO:0000256" key="2">
    <source>
        <dbReference type="ARBA" id="ARBA00004141"/>
    </source>
</evidence>
<keyword evidence="13" id="KW-0560">Oxidoreductase</keyword>
<dbReference type="CDD" id="cd06186">
    <property type="entry name" value="NOX_Duox_like_FAD_NADP"/>
    <property type="match status" value="1"/>
</dbReference>
<dbReference type="SFLD" id="SFLDG01168">
    <property type="entry name" value="Ferric_reductase_subgroup_(FRE"/>
    <property type="match status" value="1"/>
</dbReference>
<dbReference type="Gene3D" id="4.10.60.10">
    <property type="entry name" value="Zinc finger, CCHC-type"/>
    <property type="match status" value="1"/>
</dbReference>
<feature type="transmembrane region" description="Helical" evidence="22">
    <location>
        <begin position="456"/>
        <end position="477"/>
    </location>
</feature>
<dbReference type="Pfam" id="PF08022">
    <property type="entry name" value="FAD_binding_8"/>
    <property type="match status" value="1"/>
</dbReference>
<feature type="domain" description="FAD-binding FR-type" evidence="25">
    <location>
        <begin position="338"/>
        <end position="454"/>
    </location>
</feature>
<feature type="domain" description="CCHC-type" evidence="23">
    <location>
        <begin position="919"/>
        <end position="934"/>
    </location>
</feature>
<evidence type="ECO:0000256" key="6">
    <source>
        <dbReference type="ARBA" id="ARBA00022630"/>
    </source>
</evidence>
<evidence type="ECO:0000256" key="1">
    <source>
        <dbReference type="ARBA" id="ARBA00001974"/>
    </source>
</evidence>
<evidence type="ECO:0000256" key="7">
    <source>
        <dbReference type="ARBA" id="ARBA00022692"/>
    </source>
</evidence>
<dbReference type="EMBL" id="JAUESC010000381">
    <property type="protein sequence ID" value="KAK0589097.1"/>
    <property type="molecule type" value="Genomic_DNA"/>
</dbReference>
<dbReference type="Pfam" id="PF01794">
    <property type="entry name" value="Ferric_reduct"/>
    <property type="match status" value="1"/>
</dbReference>
<organism evidence="26 27">
    <name type="scientific">Acer saccharum</name>
    <name type="common">Sugar maple</name>
    <dbReference type="NCBI Taxonomy" id="4024"/>
    <lineage>
        <taxon>Eukaryota</taxon>
        <taxon>Viridiplantae</taxon>
        <taxon>Streptophyta</taxon>
        <taxon>Embryophyta</taxon>
        <taxon>Tracheophyta</taxon>
        <taxon>Spermatophyta</taxon>
        <taxon>Magnoliopsida</taxon>
        <taxon>eudicotyledons</taxon>
        <taxon>Gunneridae</taxon>
        <taxon>Pentapetalae</taxon>
        <taxon>rosids</taxon>
        <taxon>malvids</taxon>
        <taxon>Sapindales</taxon>
        <taxon>Sapindaceae</taxon>
        <taxon>Hippocastanoideae</taxon>
        <taxon>Acereae</taxon>
        <taxon>Acer</taxon>
    </lineage>
</organism>
<dbReference type="GO" id="GO:0005886">
    <property type="term" value="C:plasma membrane"/>
    <property type="evidence" value="ECO:0007669"/>
    <property type="project" value="TreeGrafter"/>
</dbReference>
<dbReference type="SUPFAM" id="SSF52343">
    <property type="entry name" value="Ferredoxin reductase-like, C-terminal NADP-linked domain"/>
    <property type="match status" value="1"/>
</dbReference>
<keyword evidence="11" id="KW-0862">Zinc</keyword>
<evidence type="ECO:0000256" key="22">
    <source>
        <dbReference type="SAM" id="Phobius"/>
    </source>
</evidence>
<keyword evidence="12 22" id="KW-1133">Transmembrane helix</keyword>
<dbReference type="SUPFAM" id="SSF57756">
    <property type="entry name" value="Retrovirus zinc finger-like domains"/>
    <property type="match status" value="1"/>
</dbReference>
<dbReference type="SMART" id="SM00343">
    <property type="entry name" value="ZnF_C2HC"/>
    <property type="match status" value="2"/>
</dbReference>
<comment type="subcellular location">
    <subcellularLocation>
        <location evidence="2">Membrane</location>
        <topology evidence="2">Multi-pass membrane protein</topology>
    </subcellularLocation>
</comment>
<dbReference type="AlphaFoldDB" id="A0AA39SDP8"/>
<dbReference type="PANTHER" id="PTHR11972">
    <property type="entry name" value="NADPH OXIDASE"/>
    <property type="match status" value="1"/>
</dbReference>
<evidence type="ECO:0000256" key="9">
    <source>
        <dbReference type="ARBA" id="ARBA00022771"/>
    </source>
</evidence>
<evidence type="ECO:0000259" key="25">
    <source>
        <dbReference type="PROSITE" id="PS51384"/>
    </source>
</evidence>
<evidence type="ECO:0000313" key="26">
    <source>
        <dbReference type="EMBL" id="KAK0589097.1"/>
    </source>
</evidence>
<gene>
    <name evidence="26" type="ORF">LWI29_009547</name>
</gene>
<dbReference type="InterPro" id="IPR013130">
    <property type="entry name" value="Fe3_Rdtase_TM_dom"/>
</dbReference>
<feature type="compositionally biased region" description="Basic residues" evidence="21">
    <location>
        <begin position="912"/>
        <end position="921"/>
    </location>
</feature>
<dbReference type="SUPFAM" id="SSF63380">
    <property type="entry name" value="Riboflavin synthase domain-like"/>
    <property type="match status" value="1"/>
</dbReference>
<evidence type="ECO:0000256" key="8">
    <source>
        <dbReference type="ARBA" id="ARBA00022723"/>
    </source>
</evidence>
<evidence type="ECO:0000256" key="21">
    <source>
        <dbReference type="SAM" id="MobiDB-lite"/>
    </source>
</evidence>
<evidence type="ECO:0000256" key="11">
    <source>
        <dbReference type="ARBA" id="ARBA00022833"/>
    </source>
</evidence>
<dbReference type="GO" id="GO:0140618">
    <property type="term" value="F:ferric-chelate reductase (NADH) activity"/>
    <property type="evidence" value="ECO:0007669"/>
    <property type="project" value="UniProtKB-EC"/>
</dbReference>
<evidence type="ECO:0000259" key="24">
    <source>
        <dbReference type="PROSITE" id="PS50966"/>
    </source>
</evidence>
<keyword evidence="4" id="KW-0813">Transport</keyword>
<evidence type="ECO:0000256" key="16">
    <source>
        <dbReference type="ARBA" id="ARBA00023065"/>
    </source>
</evidence>
<keyword evidence="5" id="KW-0349">Heme</keyword>
<dbReference type="InterPro" id="IPR013112">
    <property type="entry name" value="FAD-bd_8"/>
</dbReference>
<keyword evidence="6" id="KW-0285">Flavoprotein</keyword>
<evidence type="ECO:0000256" key="17">
    <source>
        <dbReference type="ARBA" id="ARBA00023136"/>
    </source>
</evidence>
<comment type="caution">
    <text evidence="26">The sequence shown here is derived from an EMBL/GenBank/DDBJ whole genome shotgun (WGS) entry which is preliminary data.</text>
</comment>
<dbReference type="InterPro" id="IPR006564">
    <property type="entry name" value="Znf_PMZ"/>
</dbReference>
<accession>A0AA39SDP8</accession>
<feature type="transmembrane region" description="Helical" evidence="22">
    <location>
        <begin position="225"/>
        <end position="249"/>
    </location>
</feature>
<keyword evidence="9 20" id="KW-0863">Zinc-finger</keyword>
<keyword evidence="27" id="KW-1185">Reference proteome</keyword>
<evidence type="ECO:0000256" key="18">
    <source>
        <dbReference type="ARBA" id="ARBA00050970"/>
    </source>
</evidence>
<feature type="compositionally biased region" description="Low complexity" evidence="21">
    <location>
        <begin position="899"/>
        <end position="911"/>
    </location>
</feature>
<dbReference type="EC" id="1.16.1.7" evidence="19"/>
<keyword evidence="16" id="KW-0406">Ion transport</keyword>
<feature type="domain" description="SWIM-type" evidence="24">
    <location>
        <begin position="767"/>
        <end position="799"/>
    </location>
</feature>
<comment type="catalytic activity">
    <reaction evidence="18">
        <text>2 a Fe(II)-siderophore + NAD(+) + H(+) = 2 a Fe(III)-siderophore + NADH</text>
        <dbReference type="Rhea" id="RHEA:15061"/>
        <dbReference type="Rhea" id="RHEA-COMP:11342"/>
        <dbReference type="Rhea" id="RHEA-COMP:11344"/>
        <dbReference type="ChEBI" id="CHEBI:15378"/>
        <dbReference type="ChEBI" id="CHEBI:29033"/>
        <dbReference type="ChEBI" id="CHEBI:29034"/>
        <dbReference type="ChEBI" id="CHEBI:57540"/>
        <dbReference type="ChEBI" id="CHEBI:57945"/>
        <dbReference type="EC" id="1.16.1.7"/>
    </reaction>
</comment>
<dbReference type="PROSITE" id="PS50158">
    <property type="entry name" value="ZF_CCHC"/>
    <property type="match status" value="2"/>
</dbReference>
<feature type="transmembrane region" description="Helical" evidence="22">
    <location>
        <begin position="74"/>
        <end position="102"/>
    </location>
</feature>
<reference evidence="26" key="1">
    <citation type="journal article" date="2022" name="Plant J.">
        <title>Strategies of tolerance reflected in two North American maple genomes.</title>
        <authorList>
            <person name="McEvoy S.L."/>
            <person name="Sezen U.U."/>
            <person name="Trouern-Trend A."/>
            <person name="McMahon S.M."/>
            <person name="Schaberg P.G."/>
            <person name="Yang J."/>
            <person name="Wegrzyn J.L."/>
            <person name="Swenson N.G."/>
        </authorList>
    </citation>
    <scope>NUCLEOTIDE SEQUENCE</scope>
    <source>
        <strain evidence="26">NS2018</strain>
    </source>
</reference>
<feature type="transmembrane region" description="Helical" evidence="22">
    <location>
        <begin position="188"/>
        <end position="213"/>
    </location>
</feature>
<feature type="transmembrane region" description="Helical" evidence="22">
    <location>
        <begin position="585"/>
        <end position="612"/>
    </location>
</feature>
<dbReference type="PANTHER" id="PTHR11972:SF69">
    <property type="entry name" value="FERRIC REDUCTION OXIDASE 6-RELATED"/>
    <property type="match status" value="1"/>
</dbReference>
<feature type="region of interest" description="Disordered" evidence="21">
    <location>
        <begin position="898"/>
        <end position="943"/>
    </location>
</feature>
<evidence type="ECO:0000256" key="3">
    <source>
        <dbReference type="ARBA" id="ARBA00006278"/>
    </source>
</evidence>
<dbReference type="InterPro" id="IPR017927">
    <property type="entry name" value="FAD-bd_FR_type"/>
</dbReference>
<evidence type="ECO:0000256" key="14">
    <source>
        <dbReference type="ARBA" id="ARBA00023004"/>
    </source>
</evidence>
<evidence type="ECO:0000256" key="10">
    <source>
        <dbReference type="ARBA" id="ARBA00022827"/>
    </source>
</evidence>
<evidence type="ECO:0000256" key="12">
    <source>
        <dbReference type="ARBA" id="ARBA00022989"/>
    </source>
</evidence>
<feature type="transmembrane region" description="Helical" evidence="22">
    <location>
        <begin position="261"/>
        <end position="282"/>
    </location>
</feature>
<keyword evidence="7 22" id="KW-0812">Transmembrane</keyword>
<dbReference type="SFLD" id="SFLDS00052">
    <property type="entry name" value="Ferric_Reductase_Domain"/>
    <property type="match status" value="1"/>
</dbReference>
<dbReference type="FunFam" id="3.40.50.80:FF:000036">
    <property type="entry name" value="Ferric reduction oxidase 6"/>
    <property type="match status" value="1"/>
</dbReference>
<evidence type="ECO:0000256" key="15">
    <source>
        <dbReference type="ARBA" id="ARBA00023027"/>
    </source>
</evidence>
<dbReference type="InterPro" id="IPR013121">
    <property type="entry name" value="Fe_red_NAD-bd_6"/>
</dbReference>
<keyword evidence="15" id="KW-0520">NAD</keyword>
<comment type="similarity">
    <text evidence="3">Belongs to the ferric reductase (FRE) family.</text>
</comment>
<evidence type="ECO:0000256" key="20">
    <source>
        <dbReference type="PROSITE-ProRule" id="PRU00047"/>
    </source>
</evidence>
<evidence type="ECO:0000256" key="5">
    <source>
        <dbReference type="ARBA" id="ARBA00022617"/>
    </source>
</evidence>
<keyword evidence="10" id="KW-0274">FAD</keyword>
<dbReference type="PROSITE" id="PS51384">
    <property type="entry name" value="FAD_FR"/>
    <property type="match status" value="1"/>
</dbReference>
<dbReference type="InterPro" id="IPR039261">
    <property type="entry name" value="FNR_nucleotide-bd"/>
</dbReference>
<comment type="cofactor">
    <cofactor evidence="1">
        <name>FAD</name>
        <dbReference type="ChEBI" id="CHEBI:57692"/>
    </cofactor>
</comment>
<keyword evidence="14" id="KW-0408">Iron</keyword>
<dbReference type="Pfam" id="PF08030">
    <property type="entry name" value="NAD_binding_6"/>
    <property type="match status" value="1"/>
</dbReference>
<dbReference type="SMART" id="SM00575">
    <property type="entry name" value="ZnF_PMZ"/>
    <property type="match status" value="1"/>
</dbReference>
<feature type="transmembrane region" description="Helical" evidence="22">
    <location>
        <begin position="123"/>
        <end position="156"/>
    </location>
</feature>
<keyword evidence="8" id="KW-0479">Metal-binding</keyword>
<dbReference type="InterPro" id="IPR007527">
    <property type="entry name" value="Znf_SWIM"/>
</dbReference>
<feature type="domain" description="CCHC-type" evidence="23">
    <location>
        <begin position="874"/>
        <end position="889"/>
    </location>
</feature>
<name>A0AA39SDP8_ACESA</name>
<dbReference type="Pfam" id="PF04434">
    <property type="entry name" value="SWIM"/>
    <property type="match status" value="1"/>
</dbReference>
<evidence type="ECO:0000256" key="4">
    <source>
        <dbReference type="ARBA" id="ARBA00022448"/>
    </source>
</evidence>
<evidence type="ECO:0000256" key="13">
    <source>
        <dbReference type="ARBA" id="ARBA00023002"/>
    </source>
</evidence>
<reference evidence="26" key="2">
    <citation type="submission" date="2023-06" db="EMBL/GenBank/DDBJ databases">
        <authorList>
            <person name="Swenson N.G."/>
            <person name="Wegrzyn J.L."/>
            <person name="Mcevoy S.L."/>
        </authorList>
    </citation>
    <scope>NUCLEOTIDE SEQUENCE</scope>
    <source>
        <strain evidence="26">NS2018</strain>
        <tissue evidence="26">Leaf</tissue>
    </source>
</reference>
<dbReference type="InterPro" id="IPR017938">
    <property type="entry name" value="Riboflavin_synthase-like_b-brl"/>
</dbReference>
<sequence length="943" mass="105821">MAEDSVHKPLLHQNGVFETVHVKDTPLFVSSVKLVLKIGMWVLFVAWIAFIFIYPTEFGSQLSQKWNRATSGTVFGITGSMFLAFSGPILVIAFLSVAHLIVSGEDHLERKKKTSKHPRFRLWTFPVLIDGPFGVVSAAEFIGIVVFVVFIIMAVYVYTIRNLNLLAEFQFPTKEQSVWMLELTGLRFGMIGLLCLAFLFIPVARGSVLLRLIDIPFEHATRYHVWLGHLTMLLFTLHGLFYVIVWAIQGHLIHELLEWKNIGIANLPGVISLLAGLMMWVTSLHPVRKQYFELFFYTHQLYIVFVVFLALHVGDFIFSIAAGGIFLFILDRFLRFCQSRRTVDVLSTKCFPCGTVELVLSKPTNLRYNALSFIFLQVRGLSWLQWHPFSVSSSPLDGKHHLAVLIKVLGDWTEKLRENILSISEAEPQEELSSRPHTKITASVEGPYGHESPYHLMYESLILVAGGIGISPFLAILSDVLHRIREGKPCLPRNILIVWAVKNSNELPLLLDLDMESICPFFSNKLNIETCIYVTRESEPPLEEGRLDKAVNSTVCPLSIGCGMSVLVGTGNNIWSGLYVISSTVGFIISMALLNIFVLIFGGPVIGLWHLWERRTCASDEYEDDKIKVDEAHNNGSIEHKDLKQKNQKSSTAILYGTRPEFKEIFESVSKNWGHVDVGVIVCGPPSLQSSVAKEIRFWQSPKTTSFPPGGVLKCTDNILSICMSWYSCTLGTVEYKESCQSLSWFVSSVKWLPATIYFYKDGNKDGLVNLSEKTCSCMKFQVDKLPCRHALAAIRFAKKPFGDFCGDCYKTTSWVEAYSGNIFPVGHPSEWTIPEGVRSMVVYPPPFRAQAGRPKKKRYKSAGEHRNGNTRHCTICGKSGHNRQNCRNAQPCQIPVPSATSATSATTATSKRPRRPYRCRKCGEEGHNSQKCPLTPEVGGTT</sequence>
<dbReference type="InterPro" id="IPR036875">
    <property type="entry name" value="Znf_CCHC_sf"/>
</dbReference>
<protein>
    <recommendedName>
        <fullName evidence="19">ferric-chelate reductase (NADH)</fullName>
        <ecNumber evidence="19">1.16.1.7</ecNumber>
    </recommendedName>
</protein>
<dbReference type="GO" id="GO:0003676">
    <property type="term" value="F:nucleic acid binding"/>
    <property type="evidence" value="ECO:0007669"/>
    <property type="project" value="InterPro"/>
</dbReference>
<feature type="transmembrane region" description="Helical" evidence="22">
    <location>
        <begin position="34"/>
        <end position="54"/>
    </location>
</feature>
<proteinExistence type="inferred from homology"/>
<dbReference type="InterPro" id="IPR050369">
    <property type="entry name" value="RBOH/FRE"/>
</dbReference>
<dbReference type="GO" id="GO:0008270">
    <property type="term" value="F:zinc ion binding"/>
    <property type="evidence" value="ECO:0007669"/>
    <property type="project" value="UniProtKB-KW"/>
</dbReference>
<dbReference type="Gene3D" id="3.40.50.80">
    <property type="entry name" value="Nucleotide-binding domain of ferredoxin-NADP reductase (FNR) module"/>
    <property type="match status" value="1"/>
</dbReference>
<keyword evidence="17 22" id="KW-0472">Membrane</keyword>
<dbReference type="InterPro" id="IPR001878">
    <property type="entry name" value="Znf_CCHC"/>
</dbReference>
<evidence type="ECO:0000313" key="27">
    <source>
        <dbReference type="Proteomes" id="UP001168877"/>
    </source>
</evidence>